<dbReference type="GO" id="GO:0005524">
    <property type="term" value="F:ATP binding"/>
    <property type="evidence" value="ECO:0007669"/>
    <property type="project" value="UniProtKB-UniRule"/>
</dbReference>
<evidence type="ECO:0000256" key="4">
    <source>
        <dbReference type="ARBA" id="ARBA00022741"/>
    </source>
</evidence>
<gene>
    <name evidence="10" type="ORF">V5E97_36110</name>
</gene>
<feature type="transmembrane region" description="Helical" evidence="8">
    <location>
        <begin position="428"/>
        <end position="450"/>
    </location>
</feature>
<keyword evidence="6 7" id="KW-0067">ATP-binding</keyword>
<evidence type="ECO:0000256" key="2">
    <source>
        <dbReference type="ARBA" id="ARBA00022527"/>
    </source>
</evidence>
<evidence type="ECO:0000256" key="1">
    <source>
        <dbReference type="ARBA" id="ARBA00012513"/>
    </source>
</evidence>
<name>A0AAU7CFI2_9BACT</name>
<dbReference type="CDD" id="cd14014">
    <property type="entry name" value="STKc_PknB_like"/>
    <property type="match status" value="1"/>
</dbReference>
<evidence type="ECO:0000256" key="8">
    <source>
        <dbReference type="SAM" id="Phobius"/>
    </source>
</evidence>
<dbReference type="InterPro" id="IPR000719">
    <property type="entry name" value="Prot_kinase_dom"/>
</dbReference>
<dbReference type="PROSITE" id="PS00108">
    <property type="entry name" value="PROTEIN_KINASE_ST"/>
    <property type="match status" value="1"/>
</dbReference>
<dbReference type="PANTHER" id="PTHR43289:SF6">
    <property type="entry name" value="SERINE_THREONINE-PROTEIN KINASE NEKL-3"/>
    <property type="match status" value="1"/>
</dbReference>
<dbReference type="InterPro" id="IPR008271">
    <property type="entry name" value="Ser/Thr_kinase_AS"/>
</dbReference>
<dbReference type="PANTHER" id="PTHR43289">
    <property type="entry name" value="MITOGEN-ACTIVATED PROTEIN KINASE KINASE KINASE 20-RELATED"/>
    <property type="match status" value="1"/>
</dbReference>
<protein>
    <recommendedName>
        <fullName evidence="1">non-specific serine/threonine protein kinase</fullName>
        <ecNumber evidence="1">2.7.11.1</ecNumber>
    </recommendedName>
</protein>
<dbReference type="Gene3D" id="1.10.510.10">
    <property type="entry name" value="Transferase(Phosphotransferase) domain 1"/>
    <property type="match status" value="1"/>
</dbReference>
<accession>A0AAU7CFI2</accession>
<dbReference type="AlphaFoldDB" id="A0AAU7CFI2"/>
<dbReference type="EMBL" id="CP155447">
    <property type="protein sequence ID" value="XBH03692.1"/>
    <property type="molecule type" value="Genomic_DNA"/>
</dbReference>
<keyword evidence="8" id="KW-0812">Transmembrane</keyword>
<keyword evidence="4 7" id="KW-0547">Nucleotide-binding</keyword>
<keyword evidence="8" id="KW-1133">Transmembrane helix</keyword>
<dbReference type="InterPro" id="IPR011009">
    <property type="entry name" value="Kinase-like_dom_sf"/>
</dbReference>
<feature type="transmembrane region" description="Helical" evidence="8">
    <location>
        <begin position="401"/>
        <end position="422"/>
    </location>
</feature>
<dbReference type="PROSITE" id="PS00107">
    <property type="entry name" value="PROTEIN_KINASE_ATP"/>
    <property type="match status" value="1"/>
</dbReference>
<feature type="transmembrane region" description="Helical" evidence="8">
    <location>
        <begin position="537"/>
        <end position="556"/>
    </location>
</feature>
<evidence type="ECO:0000256" key="5">
    <source>
        <dbReference type="ARBA" id="ARBA00022777"/>
    </source>
</evidence>
<dbReference type="GO" id="GO:0004674">
    <property type="term" value="F:protein serine/threonine kinase activity"/>
    <property type="evidence" value="ECO:0007669"/>
    <property type="project" value="UniProtKB-KW"/>
</dbReference>
<keyword evidence="2" id="KW-0723">Serine/threonine-protein kinase</keyword>
<evidence type="ECO:0000313" key="10">
    <source>
        <dbReference type="EMBL" id="XBH03692.1"/>
    </source>
</evidence>
<dbReference type="SMART" id="SM00220">
    <property type="entry name" value="S_TKc"/>
    <property type="match status" value="1"/>
</dbReference>
<dbReference type="Gene3D" id="3.30.200.20">
    <property type="entry name" value="Phosphorylase Kinase, domain 1"/>
    <property type="match status" value="1"/>
</dbReference>
<evidence type="ECO:0000256" key="3">
    <source>
        <dbReference type="ARBA" id="ARBA00022679"/>
    </source>
</evidence>
<dbReference type="FunFam" id="1.10.510.10:FF:000021">
    <property type="entry name" value="Serine/threonine protein kinase"/>
    <property type="match status" value="1"/>
</dbReference>
<keyword evidence="5 10" id="KW-0418">Kinase</keyword>
<dbReference type="Pfam" id="PF00069">
    <property type="entry name" value="Pkinase"/>
    <property type="match status" value="1"/>
</dbReference>
<reference evidence="10" key="1">
    <citation type="submission" date="2024-05" db="EMBL/GenBank/DDBJ databases">
        <title>Planctomycetes of the genus Singulisphaera possess chitinolytic capabilities.</title>
        <authorList>
            <person name="Ivanova A."/>
        </authorList>
    </citation>
    <scope>NUCLEOTIDE SEQUENCE</scope>
    <source>
        <strain evidence="10">Ch08T</strain>
    </source>
</reference>
<dbReference type="InterPro" id="IPR017441">
    <property type="entry name" value="Protein_kinase_ATP_BS"/>
</dbReference>
<dbReference type="PROSITE" id="PS50011">
    <property type="entry name" value="PROTEIN_KINASE_DOM"/>
    <property type="match status" value="1"/>
</dbReference>
<evidence type="ECO:0000259" key="9">
    <source>
        <dbReference type="PROSITE" id="PS50011"/>
    </source>
</evidence>
<dbReference type="EC" id="2.7.11.1" evidence="1"/>
<feature type="transmembrane region" description="Helical" evidence="8">
    <location>
        <begin position="462"/>
        <end position="480"/>
    </location>
</feature>
<dbReference type="RefSeq" id="WP_406696431.1">
    <property type="nucleotide sequence ID" value="NZ_CP155447.1"/>
</dbReference>
<evidence type="ECO:0000256" key="6">
    <source>
        <dbReference type="ARBA" id="ARBA00022840"/>
    </source>
</evidence>
<evidence type="ECO:0000256" key="7">
    <source>
        <dbReference type="PROSITE-ProRule" id="PRU10141"/>
    </source>
</evidence>
<dbReference type="SUPFAM" id="SSF56112">
    <property type="entry name" value="Protein kinase-like (PK-like)"/>
    <property type="match status" value="1"/>
</dbReference>
<feature type="domain" description="Protein kinase" evidence="9">
    <location>
        <begin position="105"/>
        <end position="367"/>
    </location>
</feature>
<organism evidence="10">
    <name type="scientific">Singulisphaera sp. Ch08</name>
    <dbReference type="NCBI Taxonomy" id="3120278"/>
    <lineage>
        <taxon>Bacteria</taxon>
        <taxon>Pseudomonadati</taxon>
        <taxon>Planctomycetota</taxon>
        <taxon>Planctomycetia</taxon>
        <taxon>Isosphaerales</taxon>
        <taxon>Isosphaeraceae</taxon>
        <taxon>Singulisphaera</taxon>
    </lineage>
</organism>
<proteinExistence type="predicted"/>
<keyword evidence="8" id="KW-0472">Membrane</keyword>
<keyword evidence="3 10" id="KW-0808">Transferase</keyword>
<sequence length="569" mass="62348">MSEPRSPRDRDHLVPESTEHETQLVALLQSLTDELRQGQVPDIEGAARRHPELAAELRELWATARIAEDLAAPTEATAAWSSDSYPSLTQRPALIESGMQRLGNHQLLEELGRGGMGVVYRALELEHGRIVALKCLLRGESAGVNDLARFRAESAAAAKLAHPHIVPLHYVDEHEGQPYFVMTYIDGTTLAKRLADGPMTAIEAAKLLVQVSRAVQHAHSQGVLHRDLKPSNILLDRDGEPYVGDFGLAKMIDVDTSLTQSGAILGTPSYMSPEQASRSWGPIGPASDVYSLGAILYQMLTGRPPFQAPSPLDTVLLLLEQDPVPPRLLNPKVNADLEMIALKCLQKPPSLRYATAAALGDDLDAFLAGEPVSARSTTLRALAARLLGETHHAAVLENWGMIWICHSVALIVFFGLTNWLVWRNVSARWPYVAIFTVGLGAWAALFWALRRRGGPIAFVERQLAHVWGAGVIGINLIFLVEWLLDLPVLTLAPMIAVMNGALFLVKGGILSGSYYVQAALTFLTIVPMARFPRFAPLIYGVVAGLCFFATGLKYHLRSRRSRRLAENRR</sequence>
<feature type="binding site" evidence="7">
    <location>
        <position position="134"/>
    </location>
    <ligand>
        <name>ATP</name>
        <dbReference type="ChEBI" id="CHEBI:30616"/>
    </ligand>
</feature>